<dbReference type="Pfam" id="PF03793">
    <property type="entry name" value="PASTA"/>
    <property type="match status" value="1"/>
</dbReference>
<gene>
    <name evidence="4" type="ORF">SAMN04489712_113154</name>
</gene>
<dbReference type="InterPro" id="IPR005543">
    <property type="entry name" value="PASTA_dom"/>
</dbReference>
<organism evidence="4 5">
    <name type="scientific">Thermomonospora echinospora</name>
    <dbReference type="NCBI Taxonomy" id="1992"/>
    <lineage>
        <taxon>Bacteria</taxon>
        <taxon>Bacillati</taxon>
        <taxon>Actinomycetota</taxon>
        <taxon>Actinomycetes</taxon>
        <taxon>Streptosporangiales</taxon>
        <taxon>Thermomonosporaceae</taxon>
        <taxon>Thermomonospora</taxon>
    </lineage>
</organism>
<feature type="compositionally biased region" description="Low complexity" evidence="1">
    <location>
        <begin position="28"/>
        <end position="46"/>
    </location>
</feature>
<dbReference type="Gene3D" id="3.30.10.20">
    <property type="match status" value="1"/>
</dbReference>
<dbReference type="OrthoDB" id="4335972at2"/>
<reference evidence="5" key="1">
    <citation type="submission" date="2016-10" db="EMBL/GenBank/DDBJ databases">
        <authorList>
            <person name="Varghese N."/>
            <person name="Submissions S."/>
        </authorList>
    </citation>
    <scope>NUCLEOTIDE SEQUENCE [LARGE SCALE GENOMIC DNA]</scope>
    <source>
        <strain evidence="5">DSM 43163</strain>
    </source>
</reference>
<keyword evidence="5" id="KW-1185">Reference proteome</keyword>
<dbReference type="PROSITE" id="PS51257">
    <property type="entry name" value="PROKAR_LIPOPROTEIN"/>
    <property type="match status" value="1"/>
</dbReference>
<keyword evidence="2" id="KW-0732">Signal</keyword>
<feature type="chain" id="PRO_5039294883" evidence="2">
    <location>
        <begin position="23"/>
        <end position="145"/>
    </location>
</feature>
<protein>
    <submittedName>
        <fullName evidence="4">PASTA domain-containing protein</fullName>
    </submittedName>
</protein>
<feature type="domain" description="PASTA" evidence="3">
    <location>
        <begin position="70"/>
        <end position="142"/>
    </location>
</feature>
<dbReference type="Proteomes" id="UP000236723">
    <property type="component" value="Unassembled WGS sequence"/>
</dbReference>
<evidence type="ECO:0000313" key="5">
    <source>
        <dbReference type="Proteomes" id="UP000236723"/>
    </source>
</evidence>
<accession>A0A1H6D739</accession>
<dbReference type="EMBL" id="FNVO01000013">
    <property type="protein sequence ID" value="SEG80798.1"/>
    <property type="molecule type" value="Genomic_DNA"/>
</dbReference>
<name>A0A1H6D739_9ACTN</name>
<dbReference type="CDD" id="cd06577">
    <property type="entry name" value="PASTA_pknB"/>
    <property type="match status" value="1"/>
</dbReference>
<proteinExistence type="predicted"/>
<evidence type="ECO:0000313" key="4">
    <source>
        <dbReference type="EMBL" id="SEG80798.1"/>
    </source>
</evidence>
<evidence type="ECO:0000259" key="3">
    <source>
        <dbReference type="PROSITE" id="PS51178"/>
    </source>
</evidence>
<dbReference type="PROSITE" id="PS51178">
    <property type="entry name" value="PASTA"/>
    <property type="match status" value="1"/>
</dbReference>
<evidence type="ECO:0000256" key="2">
    <source>
        <dbReference type="SAM" id="SignalP"/>
    </source>
</evidence>
<feature type="signal peptide" evidence="2">
    <location>
        <begin position="1"/>
        <end position="22"/>
    </location>
</feature>
<sequence length="145" mass="15710">MRRRSYLPALTLAVLASACQSAGDAEAKPAATVTVTRTVPPASTATDAPGSSEKPTTGEPDPTDENSEPAAGKRRLPNVVGMNHQEAQDRLQAAGFRRLSEEDATGRNRILLWDRNWVVVDQIPKPGSRIPLDTRIILRSKKLTD</sequence>
<evidence type="ECO:0000256" key="1">
    <source>
        <dbReference type="SAM" id="MobiDB-lite"/>
    </source>
</evidence>
<dbReference type="RefSeq" id="WP_103941177.1">
    <property type="nucleotide sequence ID" value="NZ_FNVO01000013.1"/>
</dbReference>
<dbReference type="AlphaFoldDB" id="A0A1H6D739"/>
<feature type="region of interest" description="Disordered" evidence="1">
    <location>
        <begin position="24"/>
        <end position="80"/>
    </location>
</feature>